<dbReference type="GO" id="GO:0006107">
    <property type="term" value="P:oxaloacetate metabolic process"/>
    <property type="evidence" value="ECO:0007669"/>
    <property type="project" value="TreeGrafter"/>
</dbReference>
<feature type="binding site" evidence="5">
    <location>
        <position position="163"/>
    </location>
    <ligand>
        <name>Mg(2+)</name>
        <dbReference type="ChEBI" id="CHEBI:18420"/>
    </ligand>
</feature>
<keyword evidence="8" id="KW-1185">Reference proteome</keyword>
<dbReference type="BioCyc" id="CTAI977880:RALTA_RS23970-MONOMER"/>
<reference evidence="7 8" key="1">
    <citation type="journal article" date="2008" name="Genome Res.">
        <title>Genome sequence of the beta-rhizobium Cupriavidus taiwanensis and comparative genomics of rhizobia.</title>
        <authorList>
            <person name="Amadou C."/>
            <person name="Pascal G."/>
            <person name="Mangenot S."/>
            <person name="Glew M."/>
            <person name="Bontemps C."/>
            <person name="Capela D."/>
            <person name="Carrere S."/>
            <person name="Cruveiller S."/>
            <person name="Dossat C."/>
            <person name="Lajus A."/>
            <person name="Marchetti M."/>
            <person name="Poinsot V."/>
            <person name="Rouy Z."/>
            <person name="Servin B."/>
            <person name="Saad M."/>
            <person name="Schenowitz C."/>
            <person name="Barbe V."/>
            <person name="Batut J."/>
            <person name="Medigue C."/>
            <person name="Masson-Boivin C."/>
        </authorList>
    </citation>
    <scope>NUCLEOTIDE SEQUENCE [LARGE SCALE GENOMIC DNA]</scope>
    <source>
        <strain evidence="8">DSM 17343 / BCRC 17206 / CCUG 44338 / CIP 107171 / LMG 19424 / R1</strain>
    </source>
</reference>
<evidence type="ECO:0000313" key="7">
    <source>
        <dbReference type="EMBL" id="CAQ72326.1"/>
    </source>
</evidence>
<protein>
    <submittedName>
        <fullName evidence="7">Citrate lyase/aldolase</fullName>
        <ecNumber evidence="7">4.1.-.-</ecNumber>
    </submittedName>
</protein>
<organism evidence="7 8">
    <name type="scientific">Cupriavidus taiwanensis (strain DSM 17343 / BCRC 17206 / CCUG 44338 / CIP 107171 / LMG 19424 / R1)</name>
    <name type="common">Ralstonia taiwanensis (strain LMG 19424)</name>
    <dbReference type="NCBI Taxonomy" id="977880"/>
    <lineage>
        <taxon>Bacteria</taxon>
        <taxon>Pseudomonadati</taxon>
        <taxon>Pseudomonadota</taxon>
        <taxon>Betaproteobacteria</taxon>
        <taxon>Burkholderiales</taxon>
        <taxon>Burkholderiaceae</taxon>
        <taxon>Cupriavidus</taxon>
    </lineage>
</organism>
<dbReference type="Gene3D" id="3.20.20.60">
    <property type="entry name" value="Phosphoenolpyruvate-binding domains"/>
    <property type="match status" value="1"/>
</dbReference>
<dbReference type="RefSeq" id="WP_012356541.1">
    <property type="nucleotide sequence ID" value="NC_010530.1"/>
</dbReference>
<evidence type="ECO:0000256" key="1">
    <source>
        <dbReference type="ARBA" id="ARBA00001946"/>
    </source>
</evidence>
<evidence type="ECO:0000259" key="6">
    <source>
        <dbReference type="Pfam" id="PF03328"/>
    </source>
</evidence>
<dbReference type="PIRSF" id="PIRSF015582">
    <property type="entry name" value="Cit_lyase_B"/>
    <property type="match status" value="1"/>
</dbReference>
<evidence type="ECO:0000313" key="8">
    <source>
        <dbReference type="Proteomes" id="UP000001692"/>
    </source>
</evidence>
<dbReference type="InterPro" id="IPR040442">
    <property type="entry name" value="Pyrv_kinase-like_dom_sf"/>
</dbReference>
<dbReference type="eggNOG" id="COG2301">
    <property type="taxonomic scope" value="Bacteria"/>
</dbReference>
<keyword evidence="7" id="KW-0456">Lyase</keyword>
<dbReference type="PANTHER" id="PTHR32308">
    <property type="entry name" value="LYASE BETA SUBUNIT, PUTATIVE (AFU_ORTHOLOGUE AFUA_4G13030)-RELATED"/>
    <property type="match status" value="1"/>
</dbReference>
<dbReference type="InterPro" id="IPR005000">
    <property type="entry name" value="Aldolase/citrate-lyase_domain"/>
</dbReference>
<feature type="binding site" evidence="4">
    <location>
        <position position="136"/>
    </location>
    <ligand>
        <name>substrate</name>
    </ligand>
</feature>
<feature type="binding site" evidence="5">
    <location>
        <position position="136"/>
    </location>
    <ligand>
        <name>Mg(2+)</name>
        <dbReference type="ChEBI" id="CHEBI:18420"/>
    </ligand>
</feature>
<sequence length="309" mass="33935">MQEKIKRLRRCQLSVPGSSEKMMAKAAGMGVDFVFLDLEDAVAPSEKRPARRKIVDALNGLDWGRTTRCVRINDLTTEYAYEDIIEVVEGAGRNLDVIMLPKAMSAADVQFVDKLLSMMEKKLGLRHRIGIDVLIEEVEAMMNVEAIAASTPRLECLIFGMGDYSASQGVSMRDIGGSGGSGGSGGYPGDIWHYQRQRLTIAARAHRLDAVDGPFADFRSPDAFREEARRAMILGMVGKWAIHPSQVELAQDVFSPAAADVARARDMIRAYDEALSQGLGAVQYEGKMIDIASVRIVRNLVQRADLIGM</sequence>
<gene>
    <name evidence="7" type="ordered locus">RALTA_B1739</name>
</gene>
<dbReference type="Proteomes" id="UP000001692">
    <property type="component" value="Chromosome 2"/>
</dbReference>
<dbReference type="EC" id="4.1.-.-" evidence="7"/>
<dbReference type="KEGG" id="cti:RALTA_B1739"/>
<dbReference type="SUPFAM" id="SSF51621">
    <property type="entry name" value="Phosphoenolpyruvate/pyruvate domain"/>
    <property type="match status" value="1"/>
</dbReference>
<dbReference type="PANTHER" id="PTHR32308:SF10">
    <property type="entry name" value="CITRATE LYASE SUBUNIT BETA"/>
    <property type="match status" value="1"/>
</dbReference>
<proteinExistence type="predicted"/>
<dbReference type="GO" id="GO:0016829">
    <property type="term" value="F:lyase activity"/>
    <property type="evidence" value="ECO:0007669"/>
    <property type="project" value="UniProtKB-KW"/>
</dbReference>
<keyword evidence="2 5" id="KW-0479">Metal-binding</keyword>
<dbReference type="HOGENOM" id="CLU_044864_0_1_4"/>
<dbReference type="InterPro" id="IPR015813">
    <property type="entry name" value="Pyrv/PenolPyrv_kinase-like_dom"/>
</dbReference>
<evidence type="ECO:0000256" key="4">
    <source>
        <dbReference type="PIRSR" id="PIRSR015582-1"/>
    </source>
</evidence>
<comment type="cofactor">
    <cofactor evidence="1">
        <name>Mg(2+)</name>
        <dbReference type="ChEBI" id="CHEBI:18420"/>
    </cofactor>
</comment>
<keyword evidence="3 5" id="KW-0460">Magnesium</keyword>
<dbReference type="GeneID" id="29764077"/>
<dbReference type="GO" id="GO:0000287">
    <property type="term" value="F:magnesium ion binding"/>
    <property type="evidence" value="ECO:0007669"/>
    <property type="project" value="TreeGrafter"/>
</dbReference>
<accession>B3RBQ1</accession>
<dbReference type="EMBL" id="CU633750">
    <property type="protein sequence ID" value="CAQ72326.1"/>
    <property type="molecule type" value="Genomic_DNA"/>
</dbReference>
<evidence type="ECO:0000256" key="3">
    <source>
        <dbReference type="ARBA" id="ARBA00022842"/>
    </source>
</evidence>
<feature type="domain" description="HpcH/HpaI aldolase/citrate lyase" evidence="6">
    <location>
        <begin position="13"/>
        <end position="244"/>
    </location>
</feature>
<dbReference type="AlphaFoldDB" id="B3RBQ1"/>
<dbReference type="InterPro" id="IPR011206">
    <property type="entry name" value="Citrate_lyase_beta/mcl1/mcl2"/>
</dbReference>
<feature type="binding site" evidence="4">
    <location>
        <position position="71"/>
    </location>
    <ligand>
        <name>substrate</name>
    </ligand>
</feature>
<evidence type="ECO:0000256" key="2">
    <source>
        <dbReference type="ARBA" id="ARBA00022723"/>
    </source>
</evidence>
<evidence type="ECO:0000256" key="5">
    <source>
        <dbReference type="PIRSR" id="PIRSR015582-2"/>
    </source>
</evidence>
<dbReference type="Pfam" id="PF03328">
    <property type="entry name" value="HpcH_HpaI"/>
    <property type="match status" value="1"/>
</dbReference>
<name>B3RBQ1_CUPTR</name>